<reference evidence="1 2" key="1">
    <citation type="journal article" date="2012" name="BMC Genomics">
        <title>Tools to kill: Genome of one of the most destructive plant pathogenic fungi Macrophomina phaseolina.</title>
        <authorList>
            <person name="Islam M.S."/>
            <person name="Haque M.S."/>
            <person name="Islam M.M."/>
            <person name="Emdad E.M."/>
            <person name="Halim A."/>
            <person name="Hossen Q.M.M."/>
            <person name="Hossain M.Z."/>
            <person name="Ahmed B."/>
            <person name="Rahim S."/>
            <person name="Rahman M.S."/>
            <person name="Alam M.M."/>
            <person name="Hou S."/>
            <person name="Wan X."/>
            <person name="Saito J.A."/>
            <person name="Alam M."/>
        </authorList>
    </citation>
    <scope>NUCLEOTIDE SEQUENCE [LARGE SCALE GENOMIC DNA]</scope>
    <source>
        <strain evidence="1 2">MS6</strain>
    </source>
</reference>
<dbReference type="PANTHER" id="PTHR35896:SF3">
    <property type="entry name" value="MAJOR FACILITATOR SUPERFAMILY TRANSPORTER"/>
    <property type="match status" value="1"/>
</dbReference>
<accession>K2RLD6</accession>
<dbReference type="AlphaFoldDB" id="K2RLD6"/>
<evidence type="ECO:0000313" key="1">
    <source>
        <dbReference type="EMBL" id="EKG13612.1"/>
    </source>
</evidence>
<dbReference type="VEuPathDB" id="FungiDB:MPH_09221"/>
<dbReference type="OrthoDB" id="3501153at2759"/>
<dbReference type="PANTHER" id="PTHR35896">
    <property type="entry name" value="IG-LIKE DOMAIN-CONTAINING PROTEIN"/>
    <property type="match status" value="1"/>
</dbReference>
<gene>
    <name evidence="1" type="ORF">MPH_09221</name>
</gene>
<evidence type="ECO:0000313" key="2">
    <source>
        <dbReference type="Proteomes" id="UP000007129"/>
    </source>
</evidence>
<dbReference type="Proteomes" id="UP000007129">
    <property type="component" value="Unassembled WGS sequence"/>
</dbReference>
<protein>
    <submittedName>
        <fullName evidence="1">Uncharacterized protein</fullName>
    </submittedName>
</protein>
<dbReference type="InParanoid" id="K2RLD6"/>
<dbReference type="EMBL" id="AHHD01000391">
    <property type="protein sequence ID" value="EKG13612.1"/>
    <property type="molecule type" value="Genomic_DNA"/>
</dbReference>
<organism evidence="1 2">
    <name type="scientific">Macrophomina phaseolina (strain MS6)</name>
    <name type="common">Charcoal rot fungus</name>
    <dbReference type="NCBI Taxonomy" id="1126212"/>
    <lineage>
        <taxon>Eukaryota</taxon>
        <taxon>Fungi</taxon>
        <taxon>Dikarya</taxon>
        <taxon>Ascomycota</taxon>
        <taxon>Pezizomycotina</taxon>
        <taxon>Dothideomycetes</taxon>
        <taxon>Dothideomycetes incertae sedis</taxon>
        <taxon>Botryosphaeriales</taxon>
        <taxon>Botryosphaeriaceae</taxon>
        <taxon>Macrophomina</taxon>
    </lineage>
</organism>
<sequence>MQWLRDGWLRNLWAGRYSRAASDEQHLALDRPWHEEDGERGAGHALVSSDARTKPECGCASLESCAASLGQRRSKAQLAWKFLLVLLALWGTADLTRRTAWPLVVRTMHPIEDPSYWCRKACPQTAREAGPQGCVFDELENRFTKPECINEQITEEFRRSGPGTGGAWLYRTEIDGNMTTVDVSQVIELIEPGRVVWQTTRWHLLHCMFVWRKISLSRFDGTLLPMGREEEATHGEHCERLLATFLVGDQMDEYLAHTEY</sequence>
<dbReference type="InterPro" id="IPR053008">
    <property type="entry name" value="Phomopsin_biosynth_assoc"/>
</dbReference>
<comment type="caution">
    <text evidence="1">The sequence shown here is derived from an EMBL/GenBank/DDBJ whole genome shotgun (WGS) entry which is preliminary data.</text>
</comment>
<proteinExistence type="predicted"/>
<dbReference type="HOGENOM" id="CLU_1069876_0_0_1"/>
<name>K2RLD6_MACPH</name>
<dbReference type="eggNOG" id="ENOG502RPUF">
    <property type="taxonomic scope" value="Eukaryota"/>
</dbReference>